<organism evidence="1 2">
    <name type="scientific">Roridomyces roridus</name>
    <dbReference type="NCBI Taxonomy" id="1738132"/>
    <lineage>
        <taxon>Eukaryota</taxon>
        <taxon>Fungi</taxon>
        <taxon>Dikarya</taxon>
        <taxon>Basidiomycota</taxon>
        <taxon>Agaricomycotina</taxon>
        <taxon>Agaricomycetes</taxon>
        <taxon>Agaricomycetidae</taxon>
        <taxon>Agaricales</taxon>
        <taxon>Marasmiineae</taxon>
        <taxon>Mycenaceae</taxon>
        <taxon>Roridomyces</taxon>
    </lineage>
</organism>
<reference evidence="1" key="1">
    <citation type="submission" date="2023-03" db="EMBL/GenBank/DDBJ databases">
        <title>Massive genome expansion in bonnet fungi (Mycena s.s.) driven by repeated elements and novel gene families across ecological guilds.</title>
        <authorList>
            <consortium name="Lawrence Berkeley National Laboratory"/>
            <person name="Harder C.B."/>
            <person name="Miyauchi S."/>
            <person name="Viragh M."/>
            <person name="Kuo A."/>
            <person name="Thoen E."/>
            <person name="Andreopoulos B."/>
            <person name="Lu D."/>
            <person name="Skrede I."/>
            <person name="Drula E."/>
            <person name="Henrissat B."/>
            <person name="Morin E."/>
            <person name="Kohler A."/>
            <person name="Barry K."/>
            <person name="LaButti K."/>
            <person name="Morin E."/>
            <person name="Salamov A."/>
            <person name="Lipzen A."/>
            <person name="Mereny Z."/>
            <person name="Hegedus B."/>
            <person name="Baldrian P."/>
            <person name="Stursova M."/>
            <person name="Weitz H."/>
            <person name="Taylor A."/>
            <person name="Grigoriev I.V."/>
            <person name="Nagy L.G."/>
            <person name="Martin F."/>
            <person name="Kauserud H."/>
        </authorList>
    </citation>
    <scope>NUCLEOTIDE SEQUENCE</scope>
    <source>
        <strain evidence="1">9284</strain>
    </source>
</reference>
<evidence type="ECO:0008006" key="3">
    <source>
        <dbReference type="Google" id="ProtNLM"/>
    </source>
</evidence>
<evidence type="ECO:0000313" key="1">
    <source>
        <dbReference type="EMBL" id="KAJ7638264.1"/>
    </source>
</evidence>
<evidence type="ECO:0000313" key="2">
    <source>
        <dbReference type="Proteomes" id="UP001221142"/>
    </source>
</evidence>
<comment type="caution">
    <text evidence="1">The sequence shown here is derived from an EMBL/GenBank/DDBJ whole genome shotgun (WGS) entry which is preliminary data.</text>
</comment>
<name>A0AAD7FQS7_9AGAR</name>
<keyword evidence="2" id="KW-1185">Reference proteome</keyword>
<sequence>MLPHPLTSPATISHLLSSNAAPDGPESCIASGHLAELESQLATLDRFMKLCSRYRRELLRSIVSHKSIVSPVRRLPNELLAEIFNVVVRDDFYASARDDFYGRSRVRSGVEYPWIFTRVCRRWNAIALGTQSLWSWVFLNMDTIGGAVPATRLFYKRSGNLPLTVKIVERFGGKAPANVLNVALSHADRWQNLGLSLTAVSLPQVALGLDSVRGHLDALTTLEINVRMGVSDTTFKSMDSFTAAPNLAAVYLQIYDCYAAASLPPFPLPWQQLTRLSTTVSCNAEALALLPRLSRIVELRLLFQDPTDIVPFQNHVTLPHLRLLEVRRKYRRAHYSSLPDYAPSPSLLDFVTCPVLEHLTMRRVALVDTVLSCITRSECSGSLRLFHFDTDLKSLIDGTSALSLVHKMPRLSTLYIGHFRSGTAYSCTVRQLHSHWLAVRGNAGTSRLSVCLSEKGDVHLKDEDVSALLKLQQDGLFIKIQGHLGDPCGLAKVE</sequence>
<proteinExistence type="predicted"/>
<dbReference type="Proteomes" id="UP001221142">
    <property type="component" value="Unassembled WGS sequence"/>
</dbReference>
<accession>A0AAD7FQS7</accession>
<dbReference type="SUPFAM" id="SSF52047">
    <property type="entry name" value="RNI-like"/>
    <property type="match status" value="1"/>
</dbReference>
<dbReference type="EMBL" id="JARKIF010000005">
    <property type="protein sequence ID" value="KAJ7638264.1"/>
    <property type="molecule type" value="Genomic_DNA"/>
</dbReference>
<dbReference type="AlphaFoldDB" id="A0AAD7FQS7"/>
<gene>
    <name evidence="1" type="ORF">FB45DRAFT_1023068</name>
</gene>
<protein>
    <recommendedName>
        <fullName evidence="3">F-box domain-containing protein</fullName>
    </recommendedName>
</protein>